<feature type="coiled-coil region" evidence="6">
    <location>
        <begin position="4"/>
        <end position="31"/>
    </location>
</feature>
<dbReference type="InterPro" id="IPR032821">
    <property type="entry name" value="PKS_assoc"/>
</dbReference>
<dbReference type="SMART" id="SM00822">
    <property type="entry name" value="PKS_KR"/>
    <property type="match status" value="1"/>
</dbReference>
<dbReference type="SUPFAM" id="SSF47336">
    <property type="entry name" value="ACP-like"/>
    <property type="match status" value="1"/>
</dbReference>
<dbReference type="SMART" id="SM00826">
    <property type="entry name" value="PKS_DH"/>
    <property type="match status" value="1"/>
</dbReference>
<dbReference type="GO" id="GO:0071770">
    <property type="term" value="P:DIM/DIP cell wall layer assembly"/>
    <property type="evidence" value="ECO:0007669"/>
    <property type="project" value="TreeGrafter"/>
</dbReference>
<dbReference type="InterPro" id="IPR049551">
    <property type="entry name" value="PKS_DH_C"/>
</dbReference>
<dbReference type="SMART" id="SM00825">
    <property type="entry name" value="PKS_KS"/>
    <property type="match status" value="1"/>
</dbReference>
<dbReference type="PANTHER" id="PTHR43775">
    <property type="entry name" value="FATTY ACID SYNTHASE"/>
    <property type="match status" value="1"/>
</dbReference>
<evidence type="ECO:0000256" key="1">
    <source>
        <dbReference type="ARBA" id="ARBA00022450"/>
    </source>
</evidence>
<dbReference type="InterPro" id="IPR014031">
    <property type="entry name" value="Ketoacyl_synth_C"/>
</dbReference>
<dbReference type="GO" id="GO:0004312">
    <property type="term" value="F:fatty acid synthase activity"/>
    <property type="evidence" value="ECO:0007669"/>
    <property type="project" value="TreeGrafter"/>
</dbReference>
<evidence type="ECO:0000259" key="9">
    <source>
        <dbReference type="PROSITE" id="PS52019"/>
    </source>
</evidence>
<dbReference type="CDD" id="cd00833">
    <property type="entry name" value="PKS"/>
    <property type="match status" value="1"/>
</dbReference>
<feature type="domain" description="Ketosynthase family 3 (KS3)" evidence="8">
    <location>
        <begin position="33"/>
        <end position="451"/>
    </location>
</feature>
<dbReference type="InterPro" id="IPR016036">
    <property type="entry name" value="Malonyl_transacylase_ACP-bd"/>
</dbReference>
<dbReference type="InterPro" id="IPR001227">
    <property type="entry name" value="Ac_transferase_dom_sf"/>
</dbReference>
<organism evidence="10">
    <name type="scientific">Racemicystis crocea</name>
    <dbReference type="NCBI Taxonomy" id="1707966"/>
    <lineage>
        <taxon>Bacteria</taxon>
        <taxon>Pseudomonadati</taxon>
        <taxon>Myxococcota</taxon>
        <taxon>Polyangia</taxon>
        <taxon>Polyangiales</taxon>
        <taxon>Polyangiaceae</taxon>
    </lineage>
</organism>
<dbReference type="InterPro" id="IPR013968">
    <property type="entry name" value="PKS_KR"/>
</dbReference>
<dbReference type="Pfam" id="PF21089">
    <property type="entry name" value="PKS_DH_N"/>
    <property type="match status" value="1"/>
</dbReference>
<dbReference type="InterPro" id="IPR049900">
    <property type="entry name" value="PKS_mFAS_DH"/>
</dbReference>
<dbReference type="FunFam" id="3.40.366.10:FF:000002">
    <property type="entry name" value="Probable polyketide synthase 2"/>
    <property type="match status" value="1"/>
</dbReference>
<accession>A0A3S5GYN6</accession>
<dbReference type="Pfam" id="PF14765">
    <property type="entry name" value="PS-DH"/>
    <property type="match status" value="1"/>
</dbReference>
<dbReference type="SMART" id="SM01294">
    <property type="entry name" value="PKS_PP_betabranch"/>
    <property type="match status" value="1"/>
</dbReference>
<evidence type="ECO:0000313" key="10">
    <source>
        <dbReference type="EMBL" id="AYM54553.1"/>
    </source>
</evidence>
<dbReference type="SUPFAM" id="SSF51735">
    <property type="entry name" value="NAD(P)-binding Rossmann-fold domains"/>
    <property type="match status" value="2"/>
</dbReference>
<dbReference type="CDD" id="cd08955">
    <property type="entry name" value="KR_2_FAS_SDR_x"/>
    <property type="match status" value="1"/>
</dbReference>
<dbReference type="SUPFAM" id="SSF55048">
    <property type="entry name" value="Probable ACP-binding domain of malonyl-CoA ACP transacylase"/>
    <property type="match status" value="1"/>
</dbReference>
<dbReference type="Gene3D" id="1.10.1200.10">
    <property type="entry name" value="ACP-like"/>
    <property type="match status" value="1"/>
</dbReference>
<dbReference type="SMART" id="SM00823">
    <property type="entry name" value="PKS_PP"/>
    <property type="match status" value="1"/>
</dbReference>
<dbReference type="InterPro" id="IPR020806">
    <property type="entry name" value="PKS_PP-bd"/>
</dbReference>
<feature type="coiled-coil region" evidence="6">
    <location>
        <begin position="685"/>
        <end position="712"/>
    </location>
</feature>
<evidence type="ECO:0000259" key="8">
    <source>
        <dbReference type="PROSITE" id="PS52004"/>
    </source>
</evidence>
<dbReference type="InterPro" id="IPR014030">
    <property type="entry name" value="Ketoacyl_synth_N"/>
</dbReference>
<dbReference type="InterPro" id="IPR009081">
    <property type="entry name" value="PP-bd_ACP"/>
</dbReference>
<dbReference type="InterPro" id="IPR042104">
    <property type="entry name" value="PKS_dehydratase_sf"/>
</dbReference>
<dbReference type="Gene3D" id="3.30.70.3290">
    <property type="match status" value="1"/>
</dbReference>
<dbReference type="Pfam" id="PF00550">
    <property type="entry name" value="PP-binding"/>
    <property type="match status" value="1"/>
</dbReference>
<dbReference type="SMART" id="SM00827">
    <property type="entry name" value="PKS_AT"/>
    <property type="match status" value="1"/>
</dbReference>
<proteinExistence type="predicted"/>
<feature type="domain" description="Carrier" evidence="7">
    <location>
        <begin position="1748"/>
        <end position="1822"/>
    </location>
</feature>
<dbReference type="InterPro" id="IPR036291">
    <property type="entry name" value="NAD(P)-bd_dom_sf"/>
</dbReference>
<name>A0A3S5GYN6_9BACT</name>
<keyword evidence="2" id="KW-0597">Phosphoprotein</keyword>
<dbReference type="PROSITE" id="PS52004">
    <property type="entry name" value="KS3_2"/>
    <property type="match status" value="1"/>
</dbReference>
<keyword evidence="1" id="KW-0596">Phosphopantetheine</keyword>
<dbReference type="Pfam" id="PF00109">
    <property type="entry name" value="ketoacyl-synt"/>
    <property type="match status" value="1"/>
</dbReference>
<dbReference type="Pfam" id="PF16197">
    <property type="entry name" value="KAsynt_C_assoc"/>
    <property type="match status" value="1"/>
</dbReference>
<evidence type="ECO:0000256" key="5">
    <source>
        <dbReference type="PROSITE-ProRule" id="PRU01363"/>
    </source>
</evidence>
<dbReference type="PROSITE" id="PS00012">
    <property type="entry name" value="PHOSPHOPANTETHEINE"/>
    <property type="match status" value="1"/>
</dbReference>
<dbReference type="Gene3D" id="3.40.47.10">
    <property type="match status" value="1"/>
</dbReference>
<feature type="region of interest" description="C-terminal hotdog fold" evidence="5">
    <location>
        <begin position="1072"/>
        <end position="1220"/>
    </location>
</feature>
<evidence type="ECO:0000256" key="4">
    <source>
        <dbReference type="ARBA" id="ARBA00054155"/>
    </source>
</evidence>
<keyword evidence="6" id="KW-0175">Coiled coil</keyword>
<dbReference type="Pfam" id="PF02801">
    <property type="entry name" value="Ketoacyl-synt_C"/>
    <property type="match status" value="1"/>
</dbReference>
<keyword evidence="3" id="KW-0808">Transferase</keyword>
<feature type="domain" description="PKS/mFAS DH" evidence="9">
    <location>
        <begin position="924"/>
        <end position="1220"/>
    </location>
</feature>
<dbReference type="GO" id="GO:0031177">
    <property type="term" value="F:phosphopantetheine binding"/>
    <property type="evidence" value="ECO:0007669"/>
    <property type="project" value="InterPro"/>
</dbReference>
<dbReference type="InterPro" id="IPR057326">
    <property type="entry name" value="KR_dom"/>
</dbReference>
<evidence type="ECO:0000256" key="2">
    <source>
        <dbReference type="ARBA" id="ARBA00022553"/>
    </source>
</evidence>
<evidence type="ECO:0000259" key="7">
    <source>
        <dbReference type="PROSITE" id="PS50075"/>
    </source>
</evidence>
<dbReference type="InterPro" id="IPR049552">
    <property type="entry name" value="PKS_DH_N"/>
</dbReference>
<dbReference type="Gene3D" id="3.10.129.110">
    <property type="entry name" value="Polyketide synthase dehydratase"/>
    <property type="match status" value="1"/>
</dbReference>
<dbReference type="PANTHER" id="PTHR43775:SF37">
    <property type="entry name" value="SI:DKEY-61P9.11"/>
    <property type="match status" value="1"/>
</dbReference>
<dbReference type="FunFam" id="3.40.47.10:FF:000019">
    <property type="entry name" value="Polyketide synthase type I"/>
    <property type="match status" value="1"/>
</dbReference>
<dbReference type="EMBL" id="MH908924">
    <property type="protein sequence ID" value="AYM54553.1"/>
    <property type="molecule type" value="Genomic_DNA"/>
</dbReference>
<feature type="active site" description="Proton acceptor; for dehydratase activity" evidence="5">
    <location>
        <position position="957"/>
    </location>
</feature>
<dbReference type="InterPro" id="IPR006162">
    <property type="entry name" value="Ppantetheine_attach_site"/>
</dbReference>
<dbReference type="InterPro" id="IPR014043">
    <property type="entry name" value="Acyl_transferase_dom"/>
</dbReference>
<dbReference type="Pfam" id="PF08659">
    <property type="entry name" value="KR"/>
    <property type="match status" value="1"/>
</dbReference>
<comment type="function">
    <text evidence="4">Involved in production of the polyketide antibiotic thailandamide.</text>
</comment>
<evidence type="ECO:0000256" key="3">
    <source>
        <dbReference type="ARBA" id="ARBA00022679"/>
    </source>
</evidence>
<feature type="region of interest" description="N-terminal hotdog fold" evidence="5">
    <location>
        <begin position="924"/>
        <end position="1056"/>
    </location>
</feature>
<dbReference type="InterPro" id="IPR050091">
    <property type="entry name" value="PKS_NRPS_Biosynth_Enz"/>
</dbReference>
<dbReference type="InterPro" id="IPR036736">
    <property type="entry name" value="ACP-like_sf"/>
</dbReference>
<protein>
    <submittedName>
        <fullName evidence="10">Polyketide synthase</fullName>
    </submittedName>
</protein>
<dbReference type="SUPFAM" id="SSF53901">
    <property type="entry name" value="Thiolase-like"/>
    <property type="match status" value="1"/>
</dbReference>
<dbReference type="GO" id="GO:0005737">
    <property type="term" value="C:cytoplasm"/>
    <property type="evidence" value="ECO:0007669"/>
    <property type="project" value="TreeGrafter"/>
</dbReference>
<dbReference type="InterPro" id="IPR016039">
    <property type="entry name" value="Thiolase-like"/>
</dbReference>
<evidence type="ECO:0000256" key="6">
    <source>
        <dbReference type="SAM" id="Coils"/>
    </source>
</evidence>
<dbReference type="PROSITE" id="PS50075">
    <property type="entry name" value="CARRIER"/>
    <property type="match status" value="1"/>
</dbReference>
<dbReference type="Gene3D" id="3.40.366.10">
    <property type="entry name" value="Malonyl-Coenzyme A Acyl Carrier Protein, domain 2"/>
    <property type="match status" value="1"/>
</dbReference>
<dbReference type="GO" id="GO:0006633">
    <property type="term" value="P:fatty acid biosynthetic process"/>
    <property type="evidence" value="ECO:0007669"/>
    <property type="project" value="TreeGrafter"/>
</dbReference>
<dbReference type="SUPFAM" id="SSF52151">
    <property type="entry name" value="FabD/lysophospholipase-like"/>
    <property type="match status" value="1"/>
</dbReference>
<sequence>MNAIDEYRSRLQKAAITIKDLSSKLEAIQSRMGEPIAIVGMACRFPGGGDDPEAFFRVLEGGVDAVRKIPEERWTAEALAGGRPEVQWAALLDAVDGFDAAFFGISPREAARLDPQQRLLLEVAWEALESAGARADRLLGSRTGVFVGMCSADYQMRVREAEPLDVYSATGTMFSTAAGRLSYVFGLQGPCMTIDTACSSSLVAAHLACQSLRRGESDLALAGGVNLLLDATTMRMLEKTQALSSDGRCRAFDAGANGFVRGEGCGVVVLKRLSDAERDGDPILAVIRGSAVNQDGKSTGLTAPNVLSQQDLLKRALESARLSAEDIDYVETHGTGTSLGDPIEFEALRAALGKPRADGSRCVLGAVKTNVGHLEAAAGMAGLIKAVLCLQHEAIPRNLHFETLNPRMSLTGTPFVIPTETAPWKANGKARHVGVSSFGISGTNAHVILEEAPRRQTAAPLGKEATSYLLPLSGRSPEALVALARSYRETLSASEASLHDIAFTASARRSHHEHRVAVTGSSKQEMALALEAFARGEAPTVLQKGRAPLDGRARVVFVFPGQGSQWLGMGRTLLSEEPAFRKAIEACDEAIRQESGYSVIEELRADEAHSRLGEIDVVQPVLFAIEVALSALWRSWGVEPDAVVGHSMGEVAAAHVAGALTLEDAAKIICRRSRLLKRVSGQGAMALVELTLKQAQEALAGYEDRLSVAVNNGPRAAVLAGDPAALEEVLVKLEGKGVFCRRVKVDVASHSPQMDPLRGELLTALGRITPRATQLAMRSTVTGEPLCGEELSAGYWADNLRQPVLFSQATQKLIDEGHTLFLEMSPHPILLPSVEENLRERGRGGVAIASLRRQSEERRCLLDALGALYVHGCDVNWDRIYPEGGRVVPLPAYPWQRERYWVAEPRRGALAGTAHVRRRRSDGHPFLGPSFTTSTQPGTRFWEITINPGEIAYLSEHRIQGAIVLPGAVYVEIVLAAAPQILGEKPFVVDDLVFSRAMVLHEDTTQAAELAIAHEGSGEWSFRLSSLSPREQVEEGAEPTWTLHASGRIRQEERERVAALREPLEAIRSRCVTEVERESYYEAQRARGIELGAVFQGIAQAWQGKEEALARLDPWPRLPGGAGAYRVHPALLDAGLQVLGAALWNTESADDSPRVLSAVRRLRCHAQPVGEVWSHARLRAGSGPGTELDEGYVTLLDHEGCALVEIEGIRVERLERPRDGQNAEEPAPFLSQAWHLTEPLPAPVAQAKAGKWLLLAEATRLSDDLESILSAHGEGVVRVEAQGSRGAEKPGVEVVDPASPEAFQRLLARAFGDGAACRGVIDLWGVEANAAWTMASLDAAQTRGCGGALHLVQALALAGFRDMPRLFLITRGTQSVDEEPSDIDIAQASLWGLGRTIASEHPELSCSRVDLDPRGFIGEAEILAREILADHREEEIALRQERRYVGRLGRVSPAWAQQATRNVTDTVVKADATYMITGGLGGLGLLAAQWLAGEGAQHILLVGRSGVTAEAQEKAIADLRAAGVEVVVARGDIADPSELARVLREAEDRMPPLRGIFHTAGVLEDGALLHQDMRRFRAVFAPKVLGAWNLHVATQRTPLDFFVLYSSVAGLFGAPGLGNYVAANVFLDALAHHRRRLGLPALSVDWGFFAGVGMGIKAEREGRVMQRGIRSFTPEEGRALFHRLLRLDTAQVGVVSYDARQWVGFYPQAARSLRLSPLVQESRTMARAASRPELQSALRKAAPAERRQLIEPFVREQVAAVLRLDAARIDPSMPLRSLGIDSIMGLELRNRLESGLGLQLSATLVWTYPTVAALSEHLAGELGPREEGPLLALVALEETSAPSSADASMDDELLAAFDHSLRRIENRVKP</sequence>
<dbReference type="InterPro" id="IPR020841">
    <property type="entry name" value="PKS_Beta-ketoAc_synthase_dom"/>
</dbReference>
<dbReference type="Gene3D" id="3.40.50.720">
    <property type="entry name" value="NAD(P)-binding Rossmann-like Domain"/>
    <property type="match status" value="1"/>
</dbReference>
<dbReference type="GO" id="GO:0005886">
    <property type="term" value="C:plasma membrane"/>
    <property type="evidence" value="ECO:0007669"/>
    <property type="project" value="TreeGrafter"/>
</dbReference>
<feature type="active site" description="Proton donor; for dehydratase activity" evidence="5">
    <location>
        <position position="1133"/>
    </location>
</feature>
<dbReference type="InterPro" id="IPR020807">
    <property type="entry name" value="PKS_DH"/>
</dbReference>
<reference evidence="10" key="1">
    <citation type="journal article" date="2018" name="J. Ind. Microbiol. Biotechnol.">
        <title>Genome mining reveals uncommon alkylpyrones as type III PKS products from myxobacteria.</title>
        <authorList>
            <person name="Hug J.J."/>
            <person name="Panter F."/>
            <person name="Krug D."/>
            <person name="Muller R."/>
        </authorList>
    </citation>
    <scope>NUCLEOTIDE SEQUENCE</scope>
    <source>
        <strain evidence="10">SBSr021</strain>
    </source>
</reference>
<dbReference type="InterPro" id="IPR016035">
    <property type="entry name" value="Acyl_Trfase/lysoPLipase"/>
</dbReference>
<dbReference type="Pfam" id="PF00698">
    <property type="entry name" value="Acyl_transf_1"/>
    <property type="match status" value="1"/>
</dbReference>
<dbReference type="PROSITE" id="PS52019">
    <property type="entry name" value="PKS_MFAS_DH"/>
    <property type="match status" value="1"/>
</dbReference>